<protein>
    <submittedName>
        <fullName evidence="2">Uncharacterized protein</fullName>
    </submittedName>
</protein>
<feature type="transmembrane region" description="Helical" evidence="1">
    <location>
        <begin position="44"/>
        <end position="65"/>
    </location>
</feature>
<keyword evidence="1" id="KW-0472">Membrane</keyword>
<proteinExistence type="predicted"/>
<comment type="caution">
    <text evidence="2">The sequence shown here is derived from an EMBL/GenBank/DDBJ whole genome shotgun (WGS) entry which is preliminary data.</text>
</comment>
<reference evidence="2 3" key="1">
    <citation type="submission" date="2019-03" db="EMBL/GenBank/DDBJ databases">
        <title>Draft genome sequences of novel Actinobacteria.</title>
        <authorList>
            <person name="Sahin N."/>
            <person name="Ay H."/>
            <person name="Saygin H."/>
        </authorList>
    </citation>
    <scope>NUCLEOTIDE SEQUENCE [LARGE SCALE GENOMIC DNA]</scope>
    <source>
        <strain evidence="2 3">JCM 13523</strain>
    </source>
</reference>
<evidence type="ECO:0000313" key="2">
    <source>
        <dbReference type="EMBL" id="TDD62563.1"/>
    </source>
</evidence>
<dbReference type="EMBL" id="SMKX01000006">
    <property type="protein sequence ID" value="TDD62563.1"/>
    <property type="molecule type" value="Genomic_DNA"/>
</dbReference>
<gene>
    <name evidence="2" type="ORF">E1263_03760</name>
</gene>
<accession>A0A4R4ZTY3</accession>
<keyword evidence="1" id="KW-1133">Transmembrane helix</keyword>
<keyword evidence="3" id="KW-1185">Reference proteome</keyword>
<evidence type="ECO:0000256" key="1">
    <source>
        <dbReference type="SAM" id="Phobius"/>
    </source>
</evidence>
<organism evidence="2 3">
    <name type="scientific">Kribbella antibiotica</name>
    <dbReference type="NCBI Taxonomy" id="190195"/>
    <lineage>
        <taxon>Bacteria</taxon>
        <taxon>Bacillati</taxon>
        <taxon>Actinomycetota</taxon>
        <taxon>Actinomycetes</taxon>
        <taxon>Propionibacteriales</taxon>
        <taxon>Kribbellaceae</taxon>
        <taxon>Kribbella</taxon>
    </lineage>
</organism>
<keyword evidence="1" id="KW-0812">Transmembrane</keyword>
<dbReference type="OrthoDB" id="3343963at2"/>
<dbReference type="AlphaFoldDB" id="A0A4R4ZTY3"/>
<name>A0A4R4ZTY3_9ACTN</name>
<dbReference type="Proteomes" id="UP000295124">
    <property type="component" value="Unassembled WGS sequence"/>
</dbReference>
<dbReference type="RefSeq" id="WP_132165361.1">
    <property type="nucleotide sequence ID" value="NZ_SMKX01000006.1"/>
</dbReference>
<sequence>MNKHDEDYTGVLKVLQQAPDESIDSISIDRAIHNGRGRIRRRRVLGGLAVVGVVGAAAFAAPPLVDTFRDSPVAGQGPAQVQPFGVWGREFDIGTGGGFQAVSYTTASRFQVIGLTTAAEPSHDGPIGDVTLLAPGLRPKSTTGTKLPDIAGRPAVLVSSDDSGTKIVWQYADDAWGTVMLYNTPENPVERARQVAEGIHRRATPVPVKVPFTAPRRLLADDLDVVMVRFPFVTPDASQLIEVTLGKTEPDATTGPGVPRFGVLRPGKNWKGSTKVNGRPATVDDIGATISGLGSGFAATITADRLPKMVDVAAGITLISDPSDPTKGTDEPLR</sequence>
<evidence type="ECO:0000313" key="3">
    <source>
        <dbReference type="Proteomes" id="UP000295124"/>
    </source>
</evidence>